<dbReference type="InterPro" id="IPR002891">
    <property type="entry name" value="APS"/>
</dbReference>
<dbReference type="NCBIfam" id="TIGR00455">
    <property type="entry name" value="apsK"/>
    <property type="match status" value="1"/>
</dbReference>
<dbReference type="InterPro" id="IPR027417">
    <property type="entry name" value="P-loop_NTPase"/>
</dbReference>
<proteinExistence type="inferred from homology"/>
<dbReference type="SUPFAM" id="SSF52540">
    <property type="entry name" value="P-loop containing nucleoside triphosphate hydrolases"/>
    <property type="match status" value="1"/>
</dbReference>
<dbReference type="InterPro" id="IPR059117">
    <property type="entry name" value="APS_kinase_dom"/>
</dbReference>
<comment type="pathway">
    <text evidence="1">Sulfur metabolism.</text>
</comment>
<keyword evidence="5" id="KW-0418">Kinase</keyword>
<evidence type="ECO:0000256" key="3">
    <source>
        <dbReference type="ARBA" id="ARBA00022679"/>
    </source>
</evidence>
<sequence length="203" mass="21644">MTSEAPRTPGVVWHPGEVARSDRWASTELGGATIWFTGLSGSGKSSVAVAVERKLVAAGRAAYLLDGDNLRHGLNGDLGFSAADRDENVRRASEVARLFADAGIVTLVPLISPYRAGRTRARAIHEAASVPFAEVFVDTPLELCEQRDPKGLYAKARSGELKGMTGIDDPYEAPESAELRLVPTDGDVDAMADKVIALLDSLR</sequence>
<dbReference type="HAMAP" id="MF_00065">
    <property type="entry name" value="Adenylyl_sulf_kinase"/>
    <property type="match status" value="1"/>
</dbReference>
<evidence type="ECO:0000256" key="6">
    <source>
        <dbReference type="ARBA" id="ARBA00022840"/>
    </source>
</evidence>
<accession>A0A6J6HGR8</accession>
<dbReference type="EC" id="2.7.1.25" evidence="2"/>
<keyword evidence="3" id="KW-0808">Transferase</keyword>
<dbReference type="EMBL" id="CAEZUP010000040">
    <property type="protein sequence ID" value="CAB4610485.1"/>
    <property type="molecule type" value="Genomic_DNA"/>
</dbReference>
<evidence type="ECO:0000256" key="5">
    <source>
        <dbReference type="ARBA" id="ARBA00022777"/>
    </source>
</evidence>
<dbReference type="GO" id="GO:0004020">
    <property type="term" value="F:adenylylsulfate kinase activity"/>
    <property type="evidence" value="ECO:0007669"/>
    <property type="project" value="UniProtKB-EC"/>
</dbReference>
<dbReference type="PANTHER" id="PTHR11055">
    <property type="entry name" value="BIFUNCTIONAL 3'-PHOSPHOADENOSINE 5'-PHOSPHOSULFATE SYNTHASE"/>
    <property type="match status" value="1"/>
</dbReference>
<keyword evidence="4" id="KW-0547">Nucleotide-binding</keyword>
<evidence type="ECO:0000259" key="7">
    <source>
        <dbReference type="Pfam" id="PF01583"/>
    </source>
</evidence>
<keyword evidence="6" id="KW-0067">ATP-binding</keyword>
<dbReference type="NCBIfam" id="NF003013">
    <property type="entry name" value="PRK03846.1"/>
    <property type="match status" value="1"/>
</dbReference>
<evidence type="ECO:0000256" key="1">
    <source>
        <dbReference type="ARBA" id="ARBA00004678"/>
    </source>
</evidence>
<dbReference type="CDD" id="cd02027">
    <property type="entry name" value="APSK"/>
    <property type="match status" value="1"/>
</dbReference>
<gene>
    <name evidence="8" type="ORF">UFOPK1835_01052</name>
</gene>
<organism evidence="8">
    <name type="scientific">freshwater metagenome</name>
    <dbReference type="NCBI Taxonomy" id="449393"/>
    <lineage>
        <taxon>unclassified sequences</taxon>
        <taxon>metagenomes</taxon>
        <taxon>ecological metagenomes</taxon>
    </lineage>
</organism>
<dbReference type="AlphaFoldDB" id="A0A6J6HGR8"/>
<evidence type="ECO:0000256" key="2">
    <source>
        <dbReference type="ARBA" id="ARBA00012121"/>
    </source>
</evidence>
<protein>
    <recommendedName>
        <fullName evidence="2">adenylyl-sulfate kinase</fullName>
        <ecNumber evidence="2">2.7.1.25</ecNumber>
    </recommendedName>
</protein>
<reference evidence="8" key="1">
    <citation type="submission" date="2020-05" db="EMBL/GenBank/DDBJ databases">
        <authorList>
            <person name="Chiriac C."/>
            <person name="Salcher M."/>
            <person name="Ghai R."/>
            <person name="Kavagutti S V."/>
        </authorList>
    </citation>
    <scope>NUCLEOTIDE SEQUENCE</scope>
</reference>
<dbReference type="GO" id="GO:0000103">
    <property type="term" value="P:sulfate assimilation"/>
    <property type="evidence" value="ECO:0007669"/>
    <property type="project" value="InterPro"/>
</dbReference>
<dbReference type="Pfam" id="PF01583">
    <property type="entry name" value="APS_kinase"/>
    <property type="match status" value="1"/>
</dbReference>
<name>A0A6J6HGR8_9ZZZZ</name>
<evidence type="ECO:0000313" key="8">
    <source>
        <dbReference type="EMBL" id="CAB4610485.1"/>
    </source>
</evidence>
<evidence type="ECO:0000256" key="4">
    <source>
        <dbReference type="ARBA" id="ARBA00022741"/>
    </source>
</evidence>
<feature type="domain" description="APS kinase" evidence="7">
    <location>
        <begin position="31"/>
        <end position="181"/>
    </location>
</feature>
<dbReference type="PANTHER" id="PTHR11055:SF1">
    <property type="entry name" value="PAPS SYNTHETASE, ISOFORM D"/>
    <property type="match status" value="1"/>
</dbReference>
<dbReference type="GO" id="GO:0005524">
    <property type="term" value="F:ATP binding"/>
    <property type="evidence" value="ECO:0007669"/>
    <property type="project" value="UniProtKB-KW"/>
</dbReference>
<dbReference type="Gene3D" id="3.40.50.300">
    <property type="entry name" value="P-loop containing nucleotide triphosphate hydrolases"/>
    <property type="match status" value="1"/>
</dbReference>